<evidence type="ECO:0000256" key="1">
    <source>
        <dbReference type="ARBA" id="ARBA00004141"/>
    </source>
</evidence>
<keyword evidence="4" id="KW-0378">Hydrolase</keyword>
<comment type="caution">
    <text evidence="9">The sequence shown here is derived from an EMBL/GenBank/DDBJ whole genome shotgun (WGS) entry which is preliminary data.</text>
</comment>
<dbReference type="SUPFAM" id="SSF144091">
    <property type="entry name" value="Rhomboid-like"/>
    <property type="match status" value="1"/>
</dbReference>
<keyword evidence="5 7" id="KW-1133">Transmembrane helix</keyword>
<dbReference type="Pfam" id="PF01694">
    <property type="entry name" value="Rhomboid"/>
    <property type="match status" value="1"/>
</dbReference>
<reference evidence="9 10" key="1">
    <citation type="journal article" date="2016" name="Nat. Commun.">
        <title>Thousands of microbial genomes shed light on interconnected biogeochemical processes in an aquifer system.</title>
        <authorList>
            <person name="Anantharaman K."/>
            <person name="Brown C.T."/>
            <person name="Hug L.A."/>
            <person name="Sharon I."/>
            <person name="Castelle C.J."/>
            <person name="Probst A.J."/>
            <person name="Thomas B.C."/>
            <person name="Singh A."/>
            <person name="Wilkins M.J."/>
            <person name="Karaoz U."/>
            <person name="Brodie E.L."/>
            <person name="Williams K.H."/>
            <person name="Hubbard S.S."/>
            <person name="Banfield J.F."/>
        </authorList>
    </citation>
    <scope>NUCLEOTIDE SEQUENCE [LARGE SCALE GENOMIC DNA]</scope>
</reference>
<evidence type="ECO:0000313" key="9">
    <source>
        <dbReference type="EMBL" id="OGL41051.1"/>
    </source>
</evidence>
<dbReference type="InterPro" id="IPR035952">
    <property type="entry name" value="Rhomboid-like_sf"/>
</dbReference>
<dbReference type="GO" id="GO:0016020">
    <property type="term" value="C:membrane"/>
    <property type="evidence" value="ECO:0007669"/>
    <property type="project" value="UniProtKB-SubCell"/>
</dbReference>
<keyword evidence="3 7" id="KW-0812">Transmembrane</keyword>
<feature type="transmembrane region" description="Helical" evidence="7">
    <location>
        <begin position="354"/>
        <end position="380"/>
    </location>
</feature>
<keyword evidence="6 7" id="KW-0472">Membrane</keyword>
<gene>
    <name evidence="9" type="ORF">A2161_17985</name>
</gene>
<feature type="transmembrane region" description="Helical" evidence="7">
    <location>
        <begin position="96"/>
        <end position="115"/>
    </location>
</feature>
<dbReference type="InterPro" id="IPR022764">
    <property type="entry name" value="Peptidase_S54_rhomboid_dom"/>
</dbReference>
<feature type="transmembrane region" description="Helical" evidence="7">
    <location>
        <begin position="272"/>
        <end position="290"/>
    </location>
</feature>
<name>A0A1F7RI11_9BACT</name>
<sequence length="381" mass="43143">MNSNNTENSPWLTLEFLPDKPEEETFGYAFKKNWWGKWQLNSCTKDKLISAIEDNPKIKLAFTPDTPKLVPPETIEFLHFNYNRRAISGIKEQLKVAYLSIVVWGAASVMTLIYAKSFNPVTTLFFFVFGVIPLAMGKYNIHLKRSISFPEQVEEVLFERWINRRIPRLLTIFVTILITITILQYSIGMKDSILNAGLVKDATREGEYWRMGTCAFLHVHWFHIYFNAFALFYLGKKLTALCDSSMLSIVFLISALIGSVFSLLLLPDITSVGASGGILGIVGFLCVFGFQRKKLLPEVFLNNIVLSILLISFLGLMAYKFIDNAAHLGGLLSGFILGYLLLNKRDKRIPYISNSIVVGAGYVCWITIYLIAAFSMYMIAK</sequence>
<dbReference type="PANTHER" id="PTHR43731:SF14">
    <property type="entry name" value="PRESENILIN-ASSOCIATED RHOMBOID-LIKE PROTEIN, MITOCHONDRIAL"/>
    <property type="match status" value="1"/>
</dbReference>
<feature type="transmembrane region" description="Helical" evidence="7">
    <location>
        <begin position="299"/>
        <end position="319"/>
    </location>
</feature>
<dbReference type="GO" id="GO:0004252">
    <property type="term" value="F:serine-type endopeptidase activity"/>
    <property type="evidence" value="ECO:0007669"/>
    <property type="project" value="InterPro"/>
</dbReference>
<feature type="transmembrane region" description="Helical" evidence="7">
    <location>
        <begin position="208"/>
        <end position="234"/>
    </location>
</feature>
<organism evidence="9 10">
    <name type="scientific">Candidatus Schekmanbacteria bacterium RBG_13_48_7</name>
    <dbReference type="NCBI Taxonomy" id="1817878"/>
    <lineage>
        <taxon>Bacteria</taxon>
        <taxon>Candidatus Schekmaniibacteriota</taxon>
    </lineage>
</organism>
<feature type="transmembrane region" description="Helical" evidence="7">
    <location>
        <begin position="121"/>
        <end position="141"/>
    </location>
</feature>
<evidence type="ECO:0000256" key="6">
    <source>
        <dbReference type="ARBA" id="ARBA00023136"/>
    </source>
</evidence>
<proteinExistence type="inferred from homology"/>
<evidence type="ECO:0000256" key="2">
    <source>
        <dbReference type="ARBA" id="ARBA00009045"/>
    </source>
</evidence>
<dbReference type="Proteomes" id="UP000179266">
    <property type="component" value="Unassembled WGS sequence"/>
</dbReference>
<protein>
    <recommendedName>
        <fullName evidence="8">Peptidase S54 rhomboid domain-containing protein</fullName>
    </recommendedName>
</protein>
<dbReference type="PANTHER" id="PTHR43731">
    <property type="entry name" value="RHOMBOID PROTEASE"/>
    <property type="match status" value="1"/>
</dbReference>
<feature type="transmembrane region" description="Helical" evidence="7">
    <location>
        <begin position="246"/>
        <end position="266"/>
    </location>
</feature>
<evidence type="ECO:0000256" key="4">
    <source>
        <dbReference type="ARBA" id="ARBA00022801"/>
    </source>
</evidence>
<evidence type="ECO:0000256" key="7">
    <source>
        <dbReference type="SAM" id="Phobius"/>
    </source>
</evidence>
<dbReference type="AlphaFoldDB" id="A0A1F7RI11"/>
<evidence type="ECO:0000256" key="5">
    <source>
        <dbReference type="ARBA" id="ARBA00022989"/>
    </source>
</evidence>
<dbReference type="Gene3D" id="1.20.1540.10">
    <property type="entry name" value="Rhomboid-like"/>
    <property type="match status" value="1"/>
</dbReference>
<dbReference type="EMBL" id="MGDD01000356">
    <property type="protein sequence ID" value="OGL41051.1"/>
    <property type="molecule type" value="Genomic_DNA"/>
</dbReference>
<comment type="similarity">
    <text evidence="2">Belongs to the peptidase S54 family.</text>
</comment>
<comment type="subcellular location">
    <subcellularLocation>
        <location evidence="1">Membrane</location>
        <topology evidence="1">Multi-pass membrane protein</topology>
    </subcellularLocation>
</comment>
<evidence type="ECO:0000256" key="3">
    <source>
        <dbReference type="ARBA" id="ARBA00022692"/>
    </source>
</evidence>
<evidence type="ECO:0000313" key="10">
    <source>
        <dbReference type="Proteomes" id="UP000179266"/>
    </source>
</evidence>
<feature type="domain" description="Peptidase S54 rhomboid" evidence="8">
    <location>
        <begin position="206"/>
        <end position="343"/>
    </location>
</feature>
<dbReference type="InterPro" id="IPR050925">
    <property type="entry name" value="Rhomboid_protease_S54"/>
</dbReference>
<feature type="transmembrane region" description="Helical" evidence="7">
    <location>
        <begin position="325"/>
        <end position="342"/>
    </location>
</feature>
<evidence type="ECO:0000259" key="8">
    <source>
        <dbReference type="Pfam" id="PF01694"/>
    </source>
</evidence>
<accession>A0A1F7RI11</accession>
<feature type="transmembrane region" description="Helical" evidence="7">
    <location>
        <begin position="169"/>
        <end position="188"/>
    </location>
</feature>